<sequence length="50" mass="5837">MFGWGPVMGMPRLFRTAKISRQLHSHSPGIQLSQEVQPSHRLCRRSQCFR</sequence>
<proteinExistence type="predicted"/>
<dbReference type="EMBL" id="KR029587">
    <property type="protein sequence ID" value="AKH46855.1"/>
    <property type="molecule type" value="Genomic_DNA"/>
</dbReference>
<protein>
    <submittedName>
        <fullName evidence="1">Uncharacterized protein</fullName>
    </submittedName>
</protein>
<evidence type="ECO:0000313" key="1">
    <source>
        <dbReference type="EMBL" id="AKH46855.1"/>
    </source>
</evidence>
<name>A0A0F7L4F4_9VIRU</name>
<organism evidence="1">
    <name type="scientific">uncultured marine virus</name>
    <dbReference type="NCBI Taxonomy" id="186617"/>
    <lineage>
        <taxon>Viruses</taxon>
        <taxon>environmental samples</taxon>
    </lineage>
</organism>
<accession>A0A0F7L4F4</accession>
<reference evidence="1" key="2">
    <citation type="submission" date="2015-03" db="EMBL/GenBank/DDBJ databases">
        <authorList>
            <person name="Chow C.-E.T."/>
            <person name="Winget D.M."/>
            <person name="White R.A.III."/>
            <person name="Hallam S.J."/>
            <person name="Suttle C.A."/>
        </authorList>
    </citation>
    <scope>NUCLEOTIDE SEQUENCE</scope>
    <source>
        <strain evidence="1">Anoxic2_3</strain>
    </source>
</reference>
<reference evidence="1" key="1">
    <citation type="journal article" date="2015" name="Front. Microbiol.">
        <title>Combining genomic sequencing methods to explore viral diversity and reveal potential virus-host interactions.</title>
        <authorList>
            <person name="Chow C.E."/>
            <person name="Winget D.M."/>
            <person name="White R.A.III."/>
            <person name="Hallam S.J."/>
            <person name="Suttle C.A."/>
        </authorList>
    </citation>
    <scope>NUCLEOTIDE SEQUENCE</scope>
    <source>
        <strain evidence="1">Anoxic2_3</strain>
    </source>
</reference>